<evidence type="ECO:0000313" key="3">
    <source>
        <dbReference type="EMBL" id="RVT53992.1"/>
    </source>
</evidence>
<name>A0A437K106_9BURK</name>
<dbReference type="Pfam" id="PF07589">
    <property type="entry name" value="PEP-CTERM"/>
    <property type="match status" value="1"/>
</dbReference>
<dbReference type="EMBL" id="SACT01000001">
    <property type="protein sequence ID" value="RVT53992.1"/>
    <property type="molecule type" value="Genomic_DNA"/>
</dbReference>
<organism evidence="3 4">
    <name type="scientific">Rubrivivax albus</name>
    <dbReference type="NCBI Taxonomy" id="2499835"/>
    <lineage>
        <taxon>Bacteria</taxon>
        <taxon>Pseudomonadati</taxon>
        <taxon>Pseudomonadota</taxon>
        <taxon>Betaproteobacteria</taxon>
        <taxon>Burkholderiales</taxon>
        <taxon>Sphaerotilaceae</taxon>
        <taxon>Rubrivivax</taxon>
    </lineage>
</organism>
<dbReference type="NCBIfam" id="TIGR02595">
    <property type="entry name" value="PEP_CTERM"/>
    <property type="match status" value="1"/>
</dbReference>
<gene>
    <name evidence="3" type="ORF">ENE75_03700</name>
</gene>
<keyword evidence="4" id="KW-1185">Reference proteome</keyword>
<reference evidence="3 4" key="1">
    <citation type="submission" date="2019-01" db="EMBL/GenBank/DDBJ databases">
        <authorList>
            <person name="Chen W.-M."/>
        </authorList>
    </citation>
    <scope>NUCLEOTIDE SEQUENCE [LARGE SCALE GENOMIC DNA]</scope>
    <source>
        <strain evidence="3 4">ICH-3</strain>
    </source>
</reference>
<evidence type="ECO:0000313" key="4">
    <source>
        <dbReference type="Proteomes" id="UP000288178"/>
    </source>
</evidence>
<feature type="chain" id="PRO_5019314030" evidence="1">
    <location>
        <begin position="40"/>
        <end position="335"/>
    </location>
</feature>
<sequence>MARPLAACPHARDLRSPSMTTPFRLAAALLALGCAAAQAAPSTTLGGFYRKPQSHQERVADFPPSSGPSGSWTNGSEYIKYYYYPETLPASITTSRFAASRNHGSFTSGVLASEQLPLSTSPGYADATGRSLLYDDVVSFEGLSDYTVLTVGYRFWSDVEVPADGNPSAFLVNSSLRLGLSALAPGHSGAVGTPQFKVSYTYQWDEGGFKGAAYTAPTIRLNGQDISTSSGNTFLYEGTVQVGLRPGWTLGISDTGATSDALFKGTQVGAPQAGVMVSNQLDFWIAGFSDPNVRVAGALSGADYTQLPAVPEPGSTALLAAGLAGLGLWRRRRRG</sequence>
<feature type="signal peptide" evidence="1">
    <location>
        <begin position="1"/>
        <end position="39"/>
    </location>
</feature>
<accession>A0A437K106</accession>
<dbReference type="Proteomes" id="UP000288178">
    <property type="component" value="Unassembled WGS sequence"/>
</dbReference>
<feature type="domain" description="Ice-binding protein C-terminal" evidence="2">
    <location>
        <begin position="309"/>
        <end position="332"/>
    </location>
</feature>
<dbReference type="AlphaFoldDB" id="A0A437K106"/>
<protein>
    <submittedName>
        <fullName evidence="3">PEP-CTERM sorting domain-containing protein</fullName>
    </submittedName>
</protein>
<evidence type="ECO:0000256" key="1">
    <source>
        <dbReference type="SAM" id="SignalP"/>
    </source>
</evidence>
<dbReference type="InterPro" id="IPR013424">
    <property type="entry name" value="Ice-binding_C"/>
</dbReference>
<evidence type="ECO:0000259" key="2">
    <source>
        <dbReference type="Pfam" id="PF07589"/>
    </source>
</evidence>
<keyword evidence="1" id="KW-0732">Signal</keyword>
<comment type="caution">
    <text evidence="3">The sequence shown here is derived from an EMBL/GenBank/DDBJ whole genome shotgun (WGS) entry which is preliminary data.</text>
</comment>
<proteinExistence type="predicted"/>